<dbReference type="PANTHER" id="PTHR30404:SF0">
    <property type="entry name" value="N-ACETYLMURAMOYL-L-ALANINE AMIDASE AMIC"/>
    <property type="match status" value="1"/>
</dbReference>
<dbReference type="GO" id="GO:0008745">
    <property type="term" value="F:N-acetylmuramoyl-L-alanine amidase activity"/>
    <property type="evidence" value="ECO:0007669"/>
    <property type="project" value="UniProtKB-EC"/>
</dbReference>
<feature type="compositionally biased region" description="Polar residues" evidence="4">
    <location>
        <begin position="342"/>
        <end position="353"/>
    </location>
</feature>
<dbReference type="InterPro" id="IPR002508">
    <property type="entry name" value="MurNAc-LAA_cat"/>
</dbReference>
<dbReference type="AlphaFoldDB" id="F3QRX6"/>
<evidence type="ECO:0000256" key="4">
    <source>
        <dbReference type="SAM" id="MobiDB-lite"/>
    </source>
</evidence>
<feature type="transmembrane region" description="Helical" evidence="5">
    <location>
        <begin position="48"/>
        <end position="66"/>
    </location>
</feature>
<protein>
    <recommendedName>
        <fullName evidence="2">N-acetylmuramoyl-L-alanine amidase</fullName>
        <ecNumber evidence="2">3.5.1.28</ecNumber>
    </recommendedName>
</protein>
<keyword evidence="5" id="KW-0812">Transmembrane</keyword>
<dbReference type="EC" id="3.5.1.28" evidence="2"/>
<dbReference type="Pfam" id="PF01520">
    <property type="entry name" value="Amidase_3"/>
    <property type="match status" value="1"/>
</dbReference>
<evidence type="ECO:0000256" key="5">
    <source>
        <dbReference type="SAM" id="Phobius"/>
    </source>
</evidence>
<dbReference type="PANTHER" id="PTHR30404">
    <property type="entry name" value="N-ACETYLMURAMOYL-L-ALANINE AMIDASE"/>
    <property type="match status" value="1"/>
</dbReference>
<evidence type="ECO:0000256" key="2">
    <source>
        <dbReference type="ARBA" id="ARBA00011901"/>
    </source>
</evidence>
<reference evidence="7 8" key="1">
    <citation type="submission" date="2011-02" db="EMBL/GenBank/DDBJ databases">
        <authorList>
            <person name="Weinstock G."/>
            <person name="Sodergren E."/>
            <person name="Clifton S."/>
            <person name="Fulton L."/>
            <person name="Fulton B."/>
            <person name="Courtney L."/>
            <person name="Fronick C."/>
            <person name="Harrison M."/>
            <person name="Strong C."/>
            <person name="Farmer C."/>
            <person name="Delahaunty K."/>
            <person name="Markovic C."/>
            <person name="Hall O."/>
            <person name="Minx P."/>
            <person name="Tomlinson C."/>
            <person name="Mitreva M."/>
            <person name="Hou S."/>
            <person name="Chen J."/>
            <person name="Wollam A."/>
            <person name="Pepin K.H."/>
            <person name="Johnson M."/>
            <person name="Bhonagiri V."/>
            <person name="Zhang X."/>
            <person name="Suruliraj S."/>
            <person name="Warren W."/>
            <person name="Chinwalla A."/>
            <person name="Mardis E.R."/>
            <person name="Wilson R.K."/>
        </authorList>
    </citation>
    <scope>NUCLEOTIDE SEQUENCE [LARGE SCALE GENOMIC DNA]</scope>
    <source>
        <strain evidence="7 8">YIT 11841</strain>
    </source>
</reference>
<evidence type="ECO:0000313" key="8">
    <source>
        <dbReference type="Proteomes" id="UP000005546"/>
    </source>
</evidence>
<evidence type="ECO:0000256" key="1">
    <source>
        <dbReference type="ARBA" id="ARBA00001561"/>
    </source>
</evidence>
<evidence type="ECO:0000256" key="3">
    <source>
        <dbReference type="ARBA" id="ARBA00022801"/>
    </source>
</evidence>
<dbReference type="SMART" id="SM00646">
    <property type="entry name" value="Ami_3"/>
    <property type="match status" value="1"/>
</dbReference>
<name>F3QRX6_9BACT</name>
<evidence type="ECO:0000259" key="6">
    <source>
        <dbReference type="SMART" id="SM00646"/>
    </source>
</evidence>
<organism evidence="7 8">
    <name type="scientific">Paraprevotella xylaniphila YIT 11841</name>
    <dbReference type="NCBI Taxonomy" id="762982"/>
    <lineage>
        <taxon>Bacteria</taxon>
        <taxon>Pseudomonadati</taxon>
        <taxon>Bacteroidota</taxon>
        <taxon>Bacteroidia</taxon>
        <taxon>Bacteroidales</taxon>
        <taxon>Prevotellaceae</taxon>
        <taxon>Paraprevotella</taxon>
    </lineage>
</organism>
<accession>F3QRX6</accession>
<dbReference type="STRING" id="762982.HMPREF9442_00931"/>
<dbReference type="HOGENOM" id="CLU_014322_4_5_10"/>
<comment type="caution">
    <text evidence="7">The sequence shown here is derived from an EMBL/GenBank/DDBJ whole genome shotgun (WGS) entry which is preliminary data.</text>
</comment>
<dbReference type="EMBL" id="AFBR01000024">
    <property type="protein sequence ID" value="EGG55539.1"/>
    <property type="molecule type" value="Genomic_DNA"/>
</dbReference>
<keyword evidence="5" id="KW-0472">Membrane</keyword>
<feature type="domain" description="MurNAc-LAA" evidence="6">
    <location>
        <begin position="139"/>
        <end position="298"/>
    </location>
</feature>
<gene>
    <name evidence="7" type="ORF">HMPREF9442_00931</name>
</gene>
<dbReference type="InterPro" id="IPR050695">
    <property type="entry name" value="N-acetylmuramoyl_amidase_3"/>
</dbReference>
<keyword evidence="5" id="KW-1133">Transmembrane helix</keyword>
<dbReference type="eggNOG" id="COG0860">
    <property type="taxonomic scope" value="Bacteria"/>
</dbReference>
<dbReference type="GO" id="GO:0009253">
    <property type="term" value="P:peptidoglycan catabolic process"/>
    <property type="evidence" value="ECO:0007669"/>
    <property type="project" value="InterPro"/>
</dbReference>
<sequence length="454" mass="51185">MKTSRPLPENLLYLHKIGDSPYFKKHRIALDYPYLYNKMELKKTIKTIKLLFLFLLAYVGETQFLYASAAPTGTDRFTLVIDAGHGGKDPGAIGRFSREKNINLSVAKAFGKLVEENCPDVKVIYTRKTDVFIPLGRRAEIANRANADLFVSIHTNSLPGKAIGRGAETYTLGMARADENLEVAKRENAVILVEDNYKERYQGFDPKSSESYIIFELMQDKYMAQSVDFAKQIQKEFRTTGGRPDKGVHQAGFLVLRETSMPSVLIELGYISTHDEEAFLNSQNGIRKMSQSIYNAFLSYKKQHTKGKTTGAEKDARQAEGNEMQAVESAVTDAPESDIDLLTQNSDKPSTSGSEEKKQEQPATDSRPVFKIQIQASTRQIPTGSSRFKNLSPIDFYKEGAYYKYTYGATTDYQEAIKIRNKIKEDFKGAFIVAFKNGRKMELSEAISEYKKNK</sequence>
<keyword evidence="3" id="KW-0378">Hydrolase</keyword>
<feature type="region of interest" description="Disordered" evidence="4">
    <location>
        <begin position="305"/>
        <end position="368"/>
    </location>
</feature>
<dbReference type="FunFam" id="3.40.630.40:FF:000005">
    <property type="entry name" value="N-acetylmuramoyl-L-alanine amidase (AmiA)"/>
    <property type="match status" value="1"/>
</dbReference>
<dbReference type="Proteomes" id="UP000005546">
    <property type="component" value="Unassembled WGS sequence"/>
</dbReference>
<proteinExistence type="predicted"/>
<keyword evidence="8" id="KW-1185">Reference proteome</keyword>
<dbReference type="CDD" id="cd02696">
    <property type="entry name" value="MurNAc-LAA"/>
    <property type="match status" value="1"/>
</dbReference>
<dbReference type="SUPFAM" id="SSF53187">
    <property type="entry name" value="Zn-dependent exopeptidases"/>
    <property type="match status" value="1"/>
</dbReference>
<dbReference type="GO" id="GO:0030288">
    <property type="term" value="C:outer membrane-bounded periplasmic space"/>
    <property type="evidence" value="ECO:0007669"/>
    <property type="project" value="TreeGrafter"/>
</dbReference>
<comment type="catalytic activity">
    <reaction evidence="1">
        <text>Hydrolyzes the link between N-acetylmuramoyl residues and L-amino acid residues in certain cell-wall glycopeptides.</text>
        <dbReference type="EC" id="3.5.1.28"/>
    </reaction>
</comment>
<dbReference type="Gene3D" id="3.40.630.40">
    <property type="entry name" value="Zn-dependent exopeptidases"/>
    <property type="match status" value="1"/>
</dbReference>
<feature type="compositionally biased region" description="Basic and acidic residues" evidence="4">
    <location>
        <begin position="311"/>
        <end position="320"/>
    </location>
</feature>
<evidence type="ECO:0000313" key="7">
    <source>
        <dbReference type="EMBL" id="EGG55539.1"/>
    </source>
</evidence>